<dbReference type="OMA" id="WESEHPT"/>
<keyword evidence="3 7" id="KW-0808">Transferase</keyword>
<dbReference type="PhylomeDB" id="A0A0G4ENY0"/>
<dbReference type="VEuPathDB" id="CryptoDB:Vbra_20645"/>
<dbReference type="EMBL" id="CDMY01000282">
    <property type="protein sequence ID" value="CEL99505.1"/>
    <property type="molecule type" value="Genomic_DNA"/>
</dbReference>
<sequence length="430" mass="46667">MVSSLLSFLALSTTFLTFSRALSVRPVDDDDLSALLEASEGFVAPQAASPARSSHRLALRPRERVLAAQPVNAKVESLVDVNSPPSGPDPFDYVGDDLLSLADQVREVVDTDHPVLKMAASHFFSLKSGKKFRPTIVMLISRAAAAAANSGADVGDSVSYKDVDDMPSADVYDKQRRLGQITEMIHTASLIHDDVLDDAETRRGGDSVHKLYSNKVAVLAGDFLLARASVLLAQLGNVEVVETMANALDSLVTGEVMQAKAEPDDLTTFDWYMKKTYMKTASLIACSTRSAALLGGFASTSEETVAAEKYGYHLGLAFQIVDDLLDFTQSADLLGKPACSDLNNGQATAPILFAAEEYPELNAMIRRKFKQPGDVDRARKLLERSKGLERTKSLARWHAQQAVEWLSVLPDSPARRALVKLGNRVIVRTS</sequence>
<dbReference type="GO" id="GO:0046872">
    <property type="term" value="F:metal ion binding"/>
    <property type="evidence" value="ECO:0007669"/>
    <property type="project" value="UniProtKB-KW"/>
</dbReference>
<dbReference type="GO" id="GO:0008299">
    <property type="term" value="P:isoprenoid biosynthetic process"/>
    <property type="evidence" value="ECO:0007669"/>
    <property type="project" value="UniProtKB-KW"/>
</dbReference>
<dbReference type="Proteomes" id="UP000041254">
    <property type="component" value="Unassembled WGS sequence"/>
</dbReference>
<accession>A0A0G4ENY0</accession>
<dbReference type="OrthoDB" id="9927103at2759"/>
<organism evidence="9 10">
    <name type="scientific">Vitrella brassicaformis (strain CCMP3155)</name>
    <dbReference type="NCBI Taxonomy" id="1169540"/>
    <lineage>
        <taxon>Eukaryota</taxon>
        <taxon>Sar</taxon>
        <taxon>Alveolata</taxon>
        <taxon>Colpodellida</taxon>
        <taxon>Vitrellaceae</taxon>
        <taxon>Vitrella</taxon>
    </lineage>
</organism>
<feature type="signal peptide" evidence="8">
    <location>
        <begin position="1"/>
        <end position="21"/>
    </location>
</feature>
<dbReference type="GO" id="GO:0006744">
    <property type="term" value="P:ubiquinone biosynthetic process"/>
    <property type="evidence" value="ECO:0007669"/>
    <property type="project" value="TreeGrafter"/>
</dbReference>
<dbReference type="InterPro" id="IPR008949">
    <property type="entry name" value="Isoprenoid_synthase_dom_sf"/>
</dbReference>
<dbReference type="Pfam" id="PF00348">
    <property type="entry name" value="polyprenyl_synt"/>
    <property type="match status" value="1"/>
</dbReference>
<evidence type="ECO:0000256" key="6">
    <source>
        <dbReference type="ARBA" id="ARBA00023229"/>
    </source>
</evidence>
<dbReference type="GO" id="GO:0004659">
    <property type="term" value="F:prenyltransferase activity"/>
    <property type="evidence" value="ECO:0007669"/>
    <property type="project" value="InterPro"/>
</dbReference>
<dbReference type="AlphaFoldDB" id="A0A0G4ENY0"/>
<dbReference type="CDD" id="cd00685">
    <property type="entry name" value="Trans_IPPS_HT"/>
    <property type="match status" value="1"/>
</dbReference>
<evidence type="ECO:0000313" key="10">
    <source>
        <dbReference type="Proteomes" id="UP000041254"/>
    </source>
</evidence>
<dbReference type="PROSITE" id="PS00444">
    <property type="entry name" value="POLYPRENYL_SYNTHASE_2"/>
    <property type="match status" value="1"/>
</dbReference>
<gene>
    <name evidence="9" type="ORF">Vbra_20645</name>
</gene>
<keyword evidence="5" id="KW-0460">Magnesium</keyword>
<evidence type="ECO:0000256" key="3">
    <source>
        <dbReference type="ARBA" id="ARBA00022679"/>
    </source>
</evidence>
<evidence type="ECO:0000256" key="7">
    <source>
        <dbReference type="RuleBase" id="RU004466"/>
    </source>
</evidence>
<dbReference type="SUPFAM" id="SSF48576">
    <property type="entry name" value="Terpenoid synthases"/>
    <property type="match status" value="1"/>
</dbReference>
<comment type="similarity">
    <text evidence="2 7">Belongs to the FPP/GGPP synthase family.</text>
</comment>
<evidence type="ECO:0000256" key="8">
    <source>
        <dbReference type="SAM" id="SignalP"/>
    </source>
</evidence>
<evidence type="ECO:0000256" key="1">
    <source>
        <dbReference type="ARBA" id="ARBA00001946"/>
    </source>
</evidence>
<evidence type="ECO:0000256" key="5">
    <source>
        <dbReference type="ARBA" id="ARBA00022842"/>
    </source>
</evidence>
<keyword evidence="4" id="KW-0479">Metal-binding</keyword>
<keyword evidence="10" id="KW-1185">Reference proteome</keyword>
<dbReference type="InterPro" id="IPR033749">
    <property type="entry name" value="Polyprenyl_synt_CS"/>
</dbReference>
<feature type="chain" id="PRO_5005187927" evidence="8">
    <location>
        <begin position="22"/>
        <end position="430"/>
    </location>
</feature>
<keyword evidence="8" id="KW-0732">Signal</keyword>
<evidence type="ECO:0000313" key="9">
    <source>
        <dbReference type="EMBL" id="CEL99505.1"/>
    </source>
</evidence>
<protein>
    <submittedName>
        <fullName evidence="9">Uncharacterized protein</fullName>
    </submittedName>
</protein>
<comment type="cofactor">
    <cofactor evidence="1">
        <name>Mg(2+)</name>
        <dbReference type="ChEBI" id="CHEBI:18420"/>
    </cofactor>
</comment>
<evidence type="ECO:0000256" key="4">
    <source>
        <dbReference type="ARBA" id="ARBA00022723"/>
    </source>
</evidence>
<dbReference type="InterPro" id="IPR000092">
    <property type="entry name" value="Polyprenyl_synt"/>
</dbReference>
<dbReference type="FunCoup" id="A0A0G4ENY0">
    <property type="interactions" value="1"/>
</dbReference>
<evidence type="ECO:0000256" key="2">
    <source>
        <dbReference type="ARBA" id="ARBA00006706"/>
    </source>
</evidence>
<dbReference type="STRING" id="1169540.A0A0G4ENY0"/>
<dbReference type="PANTHER" id="PTHR12001:SF69">
    <property type="entry name" value="ALL TRANS-POLYPRENYL-DIPHOSPHATE SYNTHASE PDSS1"/>
    <property type="match status" value="1"/>
</dbReference>
<keyword evidence="6" id="KW-0414">Isoprene biosynthesis</keyword>
<dbReference type="SFLD" id="SFLDS00005">
    <property type="entry name" value="Isoprenoid_Synthase_Type_I"/>
    <property type="match status" value="1"/>
</dbReference>
<dbReference type="GO" id="GO:1990234">
    <property type="term" value="C:transferase complex"/>
    <property type="evidence" value="ECO:0007669"/>
    <property type="project" value="TreeGrafter"/>
</dbReference>
<proteinExistence type="inferred from homology"/>
<dbReference type="PANTHER" id="PTHR12001">
    <property type="entry name" value="GERANYLGERANYL PYROPHOSPHATE SYNTHASE"/>
    <property type="match status" value="1"/>
</dbReference>
<name>A0A0G4ENY0_VITBC</name>
<dbReference type="PROSITE" id="PS00723">
    <property type="entry name" value="POLYPRENYL_SYNTHASE_1"/>
    <property type="match status" value="1"/>
</dbReference>
<dbReference type="Gene3D" id="1.10.600.10">
    <property type="entry name" value="Farnesyl Diphosphate Synthase"/>
    <property type="match status" value="1"/>
</dbReference>
<dbReference type="InParanoid" id="A0A0G4ENY0"/>
<reference evidence="9 10" key="1">
    <citation type="submission" date="2014-11" db="EMBL/GenBank/DDBJ databases">
        <authorList>
            <person name="Zhu J."/>
            <person name="Qi W."/>
            <person name="Song R."/>
        </authorList>
    </citation>
    <scope>NUCLEOTIDE SEQUENCE [LARGE SCALE GENOMIC DNA]</scope>
</reference>